<dbReference type="RefSeq" id="WP_087432604.1">
    <property type="nucleotide sequence ID" value="NZ_JAMDLV010000009.1"/>
</dbReference>
<reference evidence="3 4" key="1">
    <citation type="submission" date="2022-05" db="EMBL/GenBank/DDBJ databases">
        <title>Genome Sequencing of Bee-Associated Microbes.</title>
        <authorList>
            <person name="Dunlap C."/>
        </authorList>
    </citation>
    <scope>NUCLEOTIDE SEQUENCE [LARGE SCALE GENOMIC DNA]</scope>
    <source>
        <strain evidence="3 4">NRRL NRS-1438</strain>
    </source>
</reference>
<name>A0ABT4DL73_9BACL</name>
<feature type="compositionally biased region" description="Basic residues" evidence="1">
    <location>
        <begin position="1"/>
        <end position="18"/>
    </location>
</feature>
<feature type="transmembrane region" description="Helical" evidence="2">
    <location>
        <begin position="54"/>
        <end position="76"/>
    </location>
</feature>
<organism evidence="3 4">
    <name type="scientific">Paenibacillus apiarius</name>
    <dbReference type="NCBI Taxonomy" id="46240"/>
    <lineage>
        <taxon>Bacteria</taxon>
        <taxon>Bacillati</taxon>
        <taxon>Bacillota</taxon>
        <taxon>Bacilli</taxon>
        <taxon>Bacillales</taxon>
        <taxon>Paenibacillaceae</taxon>
        <taxon>Paenibacillus</taxon>
    </lineage>
</organism>
<dbReference type="InterPro" id="IPR055338">
    <property type="entry name" value="YqfX-like"/>
</dbReference>
<feature type="transmembrane region" description="Helical" evidence="2">
    <location>
        <begin position="96"/>
        <end position="117"/>
    </location>
</feature>
<accession>A0ABT4DL73</accession>
<dbReference type="EMBL" id="JAMDLW010000001">
    <property type="protein sequence ID" value="MCY9518107.1"/>
    <property type="molecule type" value="Genomic_DNA"/>
</dbReference>
<comment type="caution">
    <text evidence="3">The sequence shown here is derived from an EMBL/GenBank/DDBJ whole genome shotgun (WGS) entry which is preliminary data.</text>
</comment>
<dbReference type="Proteomes" id="UP001207626">
    <property type="component" value="Unassembled WGS sequence"/>
</dbReference>
<proteinExistence type="predicted"/>
<keyword evidence="4" id="KW-1185">Reference proteome</keyword>
<evidence type="ECO:0000313" key="4">
    <source>
        <dbReference type="Proteomes" id="UP001207626"/>
    </source>
</evidence>
<keyword evidence="2" id="KW-1133">Transmembrane helix</keyword>
<dbReference type="PANTHER" id="PTHR40040:SF1">
    <property type="entry name" value="MEMBRANE PROTEIN"/>
    <property type="match status" value="1"/>
</dbReference>
<evidence type="ECO:0000313" key="3">
    <source>
        <dbReference type="EMBL" id="MCY9518107.1"/>
    </source>
</evidence>
<dbReference type="PANTHER" id="PTHR40040">
    <property type="entry name" value="SMALL HYDROPHOBIC PROTEIN-RELATED"/>
    <property type="match status" value="1"/>
</dbReference>
<evidence type="ECO:0000256" key="1">
    <source>
        <dbReference type="SAM" id="MobiDB-lite"/>
    </source>
</evidence>
<evidence type="ECO:0000256" key="2">
    <source>
        <dbReference type="SAM" id="Phobius"/>
    </source>
</evidence>
<keyword evidence="2" id="KW-0812">Transmembrane</keyword>
<sequence>MASHKKRQARRLKRKRERKPQNENRGVEFAAEAGMLPLAKARSDSVEGTKIDQFSAVGSFAVIFSIISLILFPVPMGLSGAGLGALAYVQGSRTSGIFAIVIGLFSAMVRLVLLSFYG</sequence>
<gene>
    <name evidence="3" type="ORF">M5X09_00285</name>
</gene>
<feature type="region of interest" description="Disordered" evidence="1">
    <location>
        <begin position="1"/>
        <end position="26"/>
    </location>
</feature>
<protein>
    <submittedName>
        <fullName evidence="3">Uncharacterized protein</fullName>
    </submittedName>
</protein>
<keyword evidence="2" id="KW-0472">Membrane</keyword>